<evidence type="ECO:0000256" key="4">
    <source>
        <dbReference type="ARBA" id="ARBA00022840"/>
    </source>
</evidence>
<evidence type="ECO:0000256" key="3">
    <source>
        <dbReference type="ARBA" id="ARBA00022777"/>
    </source>
</evidence>
<evidence type="ECO:0000313" key="9">
    <source>
        <dbReference type="Proteomes" id="UP000309215"/>
    </source>
</evidence>
<dbReference type="SMART" id="SM00220">
    <property type="entry name" value="S_TKc"/>
    <property type="match status" value="1"/>
</dbReference>
<name>A0A4U1JDY1_9BACT</name>
<feature type="compositionally biased region" description="Polar residues" evidence="6">
    <location>
        <begin position="350"/>
        <end position="360"/>
    </location>
</feature>
<dbReference type="Pfam" id="PF00069">
    <property type="entry name" value="Pkinase"/>
    <property type="match status" value="1"/>
</dbReference>
<dbReference type="PANTHER" id="PTHR43289">
    <property type="entry name" value="MITOGEN-ACTIVATED PROTEIN KINASE KINASE KINASE 20-RELATED"/>
    <property type="match status" value="1"/>
</dbReference>
<dbReference type="RefSeq" id="WP_136929434.1">
    <property type="nucleotide sequence ID" value="NZ_SSMQ01000012.1"/>
</dbReference>
<dbReference type="InterPro" id="IPR008271">
    <property type="entry name" value="Ser/Thr_kinase_AS"/>
</dbReference>
<gene>
    <name evidence="8" type="ORF">E8A74_13675</name>
</gene>
<dbReference type="GO" id="GO:0005524">
    <property type="term" value="F:ATP binding"/>
    <property type="evidence" value="ECO:0007669"/>
    <property type="project" value="UniProtKB-UniRule"/>
</dbReference>
<feature type="compositionally biased region" description="Low complexity" evidence="6">
    <location>
        <begin position="414"/>
        <end position="431"/>
    </location>
</feature>
<dbReference type="EMBL" id="SSMQ01000012">
    <property type="protein sequence ID" value="TKD08836.1"/>
    <property type="molecule type" value="Genomic_DNA"/>
</dbReference>
<feature type="region of interest" description="Disordered" evidence="6">
    <location>
        <begin position="306"/>
        <end position="440"/>
    </location>
</feature>
<dbReference type="Gene3D" id="3.30.200.20">
    <property type="entry name" value="Phosphorylase Kinase, domain 1"/>
    <property type="match status" value="1"/>
</dbReference>
<feature type="compositionally biased region" description="Pro residues" evidence="6">
    <location>
        <begin position="337"/>
        <end position="346"/>
    </location>
</feature>
<comment type="caution">
    <text evidence="8">The sequence shown here is derived from an EMBL/GenBank/DDBJ whole genome shotgun (WGS) entry which is preliminary data.</text>
</comment>
<reference evidence="8 9" key="1">
    <citation type="submission" date="2019-04" db="EMBL/GenBank/DDBJ databases">
        <authorList>
            <person name="Li Y."/>
            <person name="Wang J."/>
        </authorList>
    </citation>
    <scope>NUCLEOTIDE SEQUENCE [LARGE SCALE GENOMIC DNA]</scope>
    <source>
        <strain evidence="8 9">DSM 14668</strain>
    </source>
</reference>
<feature type="binding site" evidence="5">
    <location>
        <position position="45"/>
    </location>
    <ligand>
        <name>ATP</name>
        <dbReference type="ChEBI" id="CHEBI:30616"/>
    </ligand>
</feature>
<dbReference type="InterPro" id="IPR000719">
    <property type="entry name" value="Prot_kinase_dom"/>
</dbReference>
<dbReference type="PROSITE" id="PS50011">
    <property type="entry name" value="PROTEIN_KINASE_DOM"/>
    <property type="match status" value="1"/>
</dbReference>
<evidence type="ECO:0000256" key="2">
    <source>
        <dbReference type="ARBA" id="ARBA00022741"/>
    </source>
</evidence>
<dbReference type="PANTHER" id="PTHR43289:SF6">
    <property type="entry name" value="SERINE_THREONINE-PROTEIN KINASE NEKL-3"/>
    <property type="match status" value="1"/>
</dbReference>
<dbReference type="PROSITE" id="PS00107">
    <property type="entry name" value="PROTEIN_KINASE_ATP"/>
    <property type="match status" value="1"/>
</dbReference>
<evidence type="ECO:0000313" key="8">
    <source>
        <dbReference type="EMBL" id="TKD08836.1"/>
    </source>
</evidence>
<evidence type="ECO:0000259" key="7">
    <source>
        <dbReference type="PROSITE" id="PS50011"/>
    </source>
</evidence>
<dbReference type="Gene3D" id="1.10.510.10">
    <property type="entry name" value="Transferase(Phosphotransferase) domain 1"/>
    <property type="match status" value="1"/>
</dbReference>
<dbReference type="PROSITE" id="PS00108">
    <property type="entry name" value="PROTEIN_KINASE_ST"/>
    <property type="match status" value="1"/>
</dbReference>
<sequence length="632" mass="67639">MASRTPAPGAIVDNKYRLAERIGGGGMGHVFRAENVLAGRAVAIKFLHPELSENTELAQRFFQEAQAVNRIRHPNIVDVIDAGVGEMGPYIVMEHLEGEGVGSALQRLGRFDVDASVATCIPVLEALDAAHRVGIIHRDLKPENVFVAFDVSRGQAVVRLLDFGIAKVLDSSGPSPRTRTGVVFGTPDYLSPEQATGDAPIDGRSDLFAVGVLLYELLTGTRPFRAPTAVATAFRVVHAEAPTLAAAGVHVDPRLEAVVAKLLQKDPMKRYATAGEVARELDRFSSDPTKRSTALGRIINLHRRVAHASVSQSQGAPPPPPPATILPEPDRMNTPLREPPPVPAPIRPSVRTSFTDSGASSMPYAPTRVVPSMGSPGRTSDPGPPPRGDYIASPRNVEPLVPPAMPKPLGVARSTASSASSANTSATSSNAGPPSRYVQPRAASRFPGMYQVRGAVLRAVDKALTEDAGPRVREQVVAQLPQRYAEDFLNDSINALVAYDLEALDAYMEIATAISLHEPSRWRALGRLAIGGELHNTVRSVLRPAPDLQIAIRRGISIWSRLFSFGAWKVGASQSGKVVLQIAEFEPASLALRLWVVGMVEETARRAASFDVRVAITAGEVGFTPELTCEIV</sequence>
<evidence type="ECO:0000256" key="5">
    <source>
        <dbReference type="PROSITE-ProRule" id="PRU10141"/>
    </source>
</evidence>
<dbReference type="CDD" id="cd14014">
    <property type="entry name" value="STKc_PknB_like"/>
    <property type="match status" value="1"/>
</dbReference>
<evidence type="ECO:0000256" key="1">
    <source>
        <dbReference type="ARBA" id="ARBA00022679"/>
    </source>
</evidence>
<keyword evidence="3 8" id="KW-0418">Kinase</keyword>
<feature type="domain" description="Protein kinase" evidence="7">
    <location>
        <begin position="16"/>
        <end position="285"/>
    </location>
</feature>
<proteinExistence type="predicted"/>
<dbReference type="Proteomes" id="UP000309215">
    <property type="component" value="Unassembled WGS sequence"/>
</dbReference>
<organism evidence="8 9">
    <name type="scientific">Polyangium fumosum</name>
    <dbReference type="NCBI Taxonomy" id="889272"/>
    <lineage>
        <taxon>Bacteria</taxon>
        <taxon>Pseudomonadati</taxon>
        <taxon>Myxococcota</taxon>
        <taxon>Polyangia</taxon>
        <taxon>Polyangiales</taxon>
        <taxon>Polyangiaceae</taxon>
        <taxon>Polyangium</taxon>
    </lineage>
</organism>
<keyword evidence="4 5" id="KW-0067">ATP-binding</keyword>
<dbReference type="AlphaFoldDB" id="A0A4U1JDY1"/>
<dbReference type="OrthoDB" id="9801841at2"/>
<keyword evidence="8" id="KW-0723">Serine/threonine-protein kinase</keyword>
<keyword evidence="2 5" id="KW-0547">Nucleotide-binding</keyword>
<keyword evidence="1" id="KW-0808">Transferase</keyword>
<dbReference type="InterPro" id="IPR011009">
    <property type="entry name" value="Kinase-like_dom_sf"/>
</dbReference>
<protein>
    <submittedName>
        <fullName evidence="8">Serine/threonine protein kinase</fullName>
    </submittedName>
</protein>
<dbReference type="InterPro" id="IPR017441">
    <property type="entry name" value="Protein_kinase_ATP_BS"/>
</dbReference>
<dbReference type="GO" id="GO:0004674">
    <property type="term" value="F:protein serine/threonine kinase activity"/>
    <property type="evidence" value="ECO:0007669"/>
    <property type="project" value="UniProtKB-KW"/>
</dbReference>
<dbReference type="SUPFAM" id="SSF56112">
    <property type="entry name" value="Protein kinase-like (PK-like)"/>
    <property type="match status" value="1"/>
</dbReference>
<keyword evidence="9" id="KW-1185">Reference proteome</keyword>
<accession>A0A4U1JDY1</accession>
<evidence type="ECO:0000256" key="6">
    <source>
        <dbReference type="SAM" id="MobiDB-lite"/>
    </source>
</evidence>